<dbReference type="EMBL" id="KK119688">
    <property type="protein sequence ID" value="KFM76419.1"/>
    <property type="molecule type" value="Genomic_DNA"/>
</dbReference>
<keyword evidence="3" id="KW-1185">Reference proteome</keyword>
<dbReference type="AlphaFoldDB" id="A0A087UGD0"/>
<evidence type="ECO:0000313" key="3">
    <source>
        <dbReference type="Proteomes" id="UP000054359"/>
    </source>
</evidence>
<name>A0A087UGD0_STEMI</name>
<feature type="region of interest" description="Disordered" evidence="1">
    <location>
        <begin position="42"/>
        <end position="63"/>
    </location>
</feature>
<reference evidence="2 3" key="1">
    <citation type="submission" date="2013-11" db="EMBL/GenBank/DDBJ databases">
        <title>Genome sequencing of Stegodyphus mimosarum.</title>
        <authorList>
            <person name="Bechsgaard J."/>
        </authorList>
    </citation>
    <scope>NUCLEOTIDE SEQUENCE [LARGE SCALE GENOMIC DNA]</scope>
</reference>
<dbReference type="Proteomes" id="UP000054359">
    <property type="component" value="Unassembled WGS sequence"/>
</dbReference>
<feature type="non-terminal residue" evidence="2">
    <location>
        <position position="63"/>
    </location>
</feature>
<evidence type="ECO:0000313" key="2">
    <source>
        <dbReference type="EMBL" id="KFM76419.1"/>
    </source>
</evidence>
<dbReference type="OrthoDB" id="10017054at2759"/>
<gene>
    <name evidence="2" type="ORF">X975_15617</name>
</gene>
<protein>
    <submittedName>
        <fullName evidence="2">Uncharacterized protein</fullName>
    </submittedName>
</protein>
<organism evidence="2 3">
    <name type="scientific">Stegodyphus mimosarum</name>
    <name type="common">African social velvet spider</name>
    <dbReference type="NCBI Taxonomy" id="407821"/>
    <lineage>
        <taxon>Eukaryota</taxon>
        <taxon>Metazoa</taxon>
        <taxon>Ecdysozoa</taxon>
        <taxon>Arthropoda</taxon>
        <taxon>Chelicerata</taxon>
        <taxon>Arachnida</taxon>
        <taxon>Araneae</taxon>
        <taxon>Araneomorphae</taxon>
        <taxon>Entelegynae</taxon>
        <taxon>Eresoidea</taxon>
        <taxon>Eresidae</taxon>
        <taxon>Stegodyphus</taxon>
    </lineage>
</organism>
<evidence type="ECO:0000256" key="1">
    <source>
        <dbReference type="SAM" id="MobiDB-lite"/>
    </source>
</evidence>
<sequence>MVKYDEPDTLSIATYVSQFYQFFENGAPQKIGIPAPKPVSSHVSSLPCSRPPATSIHTGPISK</sequence>
<proteinExistence type="predicted"/>
<accession>A0A087UGD0</accession>